<evidence type="ECO:0000256" key="2">
    <source>
        <dbReference type="SAM" id="SignalP"/>
    </source>
</evidence>
<feature type="signal peptide" evidence="2">
    <location>
        <begin position="1"/>
        <end position="22"/>
    </location>
</feature>
<sequence length="480" mass="52944">MSYLVAAQSALFYFLACTPCLQLQHQHKTRQQAKRDREMKERIVMEQPHLYIHPDPFHTNPYWDEEIRMGPSLPKKRKNSDAASKSTSQRRLMAASRDGGRPSIGTGSSVVVSMSDMASIASPRPSTSPVPLAGVESTPTVVPEEDPTSPTLSKTVSISTSADWNMKRYQREDEELWGSEPSWSGHKLMDAIKQAGTTAGRYMESKLRSERHVTEEDRYNFYFTPRNPPVNDYHPPVVSSKPAHKDALRWMLQPPPPAKVMEGKVPVTRSASMVSAASRRTVSTRDAGSLGRIVGERAVEARIRRGERPAEDEQRRTASLTRTRSRVSTTGGATRTRSRRTTRTTTSSSSTTTDSEDDDHLDMSRRANSRRRPQRRVSHRTPEVCSDDDDEPVPMPKSPESLSSSSLPGHAAQRPRLPTIMSSGYDDRGGSSGVEPDETVPPLPLALREIGNSPSKAAATPKLPTAPMALTVNTNVAIAA</sequence>
<organism evidence="3 4">
    <name type="scientific">Staphylotrichum tortipilum</name>
    <dbReference type="NCBI Taxonomy" id="2831512"/>
    <lineage>
        <taxon>Eukaryota</taxon>
        <taxon>Fungi</taxon>
        <taxon>Dikarya</taxon>
        <taxon>Ascomycota</taxon>
        <taxon>Pezizomycotina</taxon>
        <taxon>Sordariomycetes</taxon>
        <taxon>Sordariomycetidae</taxon>
        <taxon>Sordariales</taxon>
        <taxon>Chaetomiaceae</taxon>
        <taxon>Staphylotrichum</taxon>
    </lineage>
</organism>
<feature type="compositionally biased region" description="Low complexity" evidence="1">
    <location>
        <begin position="317"/>
        <end position="335"/>
    </location>
</feature>
<keyword evidence="2" id="KW-0732">Signal</keyword>
<protein>
    <submittedName>
        <fullName evidence="3">Uncharacterized protein</fullName>
    </submittedName>
</protein>
<comment type="caution">
    <text evidence="3">The sequence shown here is derived from an EMBL/GenBank/DDBJ whole genome shotgun (WGS) entry which is preliminary data.</text>
</comment>
<reference evidence="3" key="1">
    <citation type="journal article" date="2023" name="Mol. Phylogenet. Evol.">
        <title>Genome-scale phylogeny and comparative genomics of the fungal order Sordariales.</title>
        <authorList>
            <person name="Hensen N."/>
            <person name="Bonometti L."/>
            <person name="Westerberg I."/>
            <person name="Brannstrom I.O."/>
            <person name="Guillou S."/>
            <person name="Cros-Aarteil S."/>
            <person name="Calhoun S."/>
            <person name="Haridas S."/>
            <person name="Kuo A."/>
            <person name="Mondo S."/>
            <person name="Pangilinan J."/>
            <person name="Riley R."/>
            <person name="LaButti K."/>
            <person name="Andreopoulos B."/>
            <person name="Lipzen A."/>
            <person name="Chen C."/>
            <person name="Yan M."/>
            <person name="Daum C."/>
            <person name="Ng V."/>
            <person name="Clum A."/>
            <person name="Steindorff A."/>
            <person name="Ohm R.A."/>
            <person name="Martin F."/>
            <person name="Silar P."/>
            <person name="Natvig D.O."/>
            <person name="Lalanne C."/>
            <person name="Gautier V."/>
            <person name="Ament-Velasquez S.L."/>
            <person name="Kruys A."/>
            <person name="Hutchinson M.I."/>
            <person name="Powell A.J."/>
            <person name="Barry K."/>
            <person name="Miller A.N."/>
            <person name="Grigoriev I.V."/>
            <person name="Debuchy R."/>
            <person name="Gladieux P."/>
            <person name="Hiltunen Thoren M."/>
            <person name="Johannesson H."/>
        </authorList>
    </citation>
    <scope>NUCLEOTIDE SEQUENCE</scope>
    <source>
        <strain evidence="3">CBS 103.79</strain>
    </source>
</reference>
<feature type="region of interest" description="Disordered" evidence="1">
    <location>
        <begin position="68"/>
        <end position="107"/>
    </location>
</feature>
<feature type="compositionally biased region" description="Basic residues" evidence="1">
    <location>
        <begin position="367"/>
        <end position="379"/>
    </location>
</feature>
<gene>
    <name evidence="3" type="ORF">C8A05DRAFT_17378</name>
</gene>
<feature type="chain" id="PRO_5042875287" evidence="2">
    <location>
        <begin position="23"/>
        <end position="480"/>
    </location>
</feature>
<feature type="region of interest" description="Disordered" evidence="1">
    <location>
        <begin position="304"/>
        <end position="448"/>
    </location>
</feature>
<feature type="compositionally biased region" description="Polar residues" evidence="1">
    <location>
        <begin position="148"/>
        <end position="157"/>
    </location>
</feature>
<evidence type="ECO:0000256" key="1">
    <source>
        <dbReference type="SAM" id="MobiDB-lite"/>
    </source>
</evidence>
<proteinExistence type="predicted"/>
<feature type="compositionally biased region" description="Low complexity" evidence="1">
    <location>
        <begin position="343"/>
        <end position="353"/>
    </location>
</feature>
<feature type="compositionally biased region" description="Polar residues" evidence="1">
    <location>
        <begin position="81"/>
        <end position="90"/>
    </location>
</feature>
<name>A0AAN6RRN7_9PEZI</name>
<dbReference type="AlphaFoldDB" id="A0AAN6RRN7"/>
<accession>A0AAN6RRN7</accession>
<evidence type="ECO:0000313" key="4">
    <source>
        <dbReference type="Proteomes" id="UP001303889"/>
    </source>
</evidence>
<dbReference type="EMBL" id="MU855685">
    <property type="protein sequence ID" value="KAK3900304.1"/>
    <property type="molecule type" value="Genomic_DNA"/>
</dbReference>
<feature type="compositionally biased region" description="Basic and acidic residues" evidence="1">
    <location>
        <begin position="304"/>
        <end position="316"/>
    </location>
</feature>
<dbReference type="Proteomes" id="UP001303889">
    <property type="component" value="Unassembled WGS sequence"/>
</dbReference>
<keyword evidence="4" id="KW-1185">Reference proteome</keyword>
<evidence type="ECO:0000313" key="3">
    <source>
        <dbReference type="EMBL" id="KAK3900304.1"/>
    </source>
</evidence>
<feature type="region of interest" description="Disordered" evidence="1">
    <location>
        <begin position="120"/>
        <end position="157"/>
    </location>
</feature>
<reference evidence="3" key="2">
    <citation type="submission" date="2023-05" db="EMBL/GenBank/DDBJ databases">
        <authorList>
            <consortium name="Lawrence Berkeley National Laboratory"/>
            <person name="Steindorff A."/>
            <person name="Hensen N."/>
            <person name="Bonometti L."/>
            <person name="Westerberg I."/>
            <person name="Brannstrom I.O."/>
            <person name="Guillou S."/>
            <person name="Cros-Aarteil S."/>
            <person name="Calhoun S."/>
            <person name="Haridas S."/>
            <person name="Kuo A."/>
            <person name="Mondo S."/>
            <person name="Pangilinan J."/>
            <person name="Riley R."/>
            <person name="Labutti K."/>
            <person name="Andreopoulos B."/>
            <person name="Lipzen A."/>
            <person name="Chen C."/>
            <person name="Yanf M."/>
            <person name="Daum C."/>
            <person name="Ng V."/>
            <person name="Clum A."/>
            <person name="Ohm R."/>
            <person name="Martin F."/>
            <person name="Silar P."/>
            <person name="Natvig D."/>
            <person name="Lalanne C."/>
            <person name="Gautier V."/>
            <person name="Ament-Velasquez S.L."/>
            <person name="Kruys A."/>
            <person name="Hutchinson M.I."/>
            <person name="Powell A.J."/>
            <person name="Barry K."/>
            <person name="Miller A.N."/>
            <person name="Grigoriev I.V."/>
            <person name="Debuchy R."/>
            <person name="Gladieux P."/>
            <person name="Thoren M.H."/>
            <person name="Johannesson H."/>
        </authorList>
    </citation>
    <scope>NUCLEOTIDE SEQUENCE</scope>
    <source>
        <strain evidence="3">CBS 103.79</strain>
    </source>
</reference>
<feature type="compositionally biased region" description="Low complexity" evidence="1">
    <location>
        <begin position="398"/>
        <end position="408"/>
    </location>
</feature>